<evidence type="ECO:0000313" key="2">
    <source>
        <dbReference type="Proteomes" id="UP000002064"/>
    </source>
</evidence>
<gene>
    <name evidence="1" type="ordered locus">Tmath_2201</name>
</gene>
<reference evidence="1 2" key="1">
    <citation type="submission" date="2010-05" db="EMBL/GenBank/DDBJ databases">
        <title>Complete sequence of Thermoanaerobacter mathranii subsp. mathranii mathranii str. A3.</title>
        <authorList>
            <consortium name="US DOE Joint Genome Institute"/>
            <person name="Lucas S."/>
            <person name="Copeland A."/>
            <person name="Lapidus A."/>
            <person name="Cheng J.-F."/>
            <person name="Bruce D."/>
            <person name="Goodwin L."/>
            <person name="Pitluck S."/>
            <person name="Held B."/>
            <person name="Detter J.C."/>
            <person name="Han C."/>
            <person name="Tapia R."/>
            <person name="Land M."/>
            <person name="Hauser L."/>
            <person name="Kyrpides N."/>
            <person name="Mikhailova N."/>
            <person name="Zhou J."/>
            <person name="Hemme C."/>
            <person name="Woyke T."/>
        </authorList>
    </citation>
    <scope>NUCLEOTIDE SEQUENCE [LARGE SCALE GENOMIC DNA]</scope>
    <source>
        <strain evidence="1 2">A3</strain>
    </source>
</reference>
<evidence type="ECO:0000313" key="1">
    <source>
        <dbReference type="EMBL" id="ADH61867.1"/>
    </source>
</evidence>
<accession>A0ABM5LSV6</accession>
<name>A0ABM5LSV6_THEM3</name>
<keyword evidence="2" id="KW-1185">Reference proteome</keyword>
<sequence>MALVNLETTLQKVCIALTKLTPPQGLEILSYKRNRGITILRLDDQTFLVRERGYEEFECRVSAADLPKLLKSMMKREFPRSRKVRIYRLSGPEAIGLPRKKL</sequence>
<protein>
    <submittedName>
        <fullName evidence="1">Uncharacterized protein</fullName>
    </submittedName>
</protein>
<dbReference type="Proteomes" id="UP000002064">
    <property type="component" value="Chromosome"/>
</dbReference>
<dbReference type="EMBL" id="CP002032">
    <property type="protein sequence ID" value="ADH61867.1"/>
    <property type="molecule type" value="Genomic_DNA"/>
</dbReference>
<organism evidence="1 2">
    <name type="scientific">Thermoanaerobacter mathranii subsp. mathranii (strain DSM 11426 / CCUG 53645 / CIP 108742 / A3)</name>
    <dbReference type="NCBI Taxonomy" id="583358"/>
    <lineage>
        <taxon>Bacteria</taxon>
        <taxon>Bacillati</taxon>
        <taxon>Bacillota</taxon>
        <taxon>Clostridia</taxon>
        <taxon>Thermoanaerobacterales</taxon>
        <taxon>Thermoanaerobacteraceae</taxon>
        <taxon>Thermoanaerobacter</taxon>
    </lineage>
</organism>
<proteinExistence type="predicted"/>